<reference evidence="1 2" key="1">
    <citation type="journal article" date="2018" name="Nat. Biotechnol.">
        <title>A standardized bacterial taxonomy based on genome phylogeny substantially revises the tree of life.</title>
        <authorList>
            <person name="Parks D.H."/>
            <person name="Chuvochina M."/>
            <person name="Waite D.W."/>
            <person name="Rinke C."/>
            <person name="Skarshewski A."/>
            <person name="Chaumeil P.A."/>
            <person name="Hugenholtz P."/>
        </authorList>
    </citation>
    <scope>NUCLEOTIDE SEQUENCE [LARGE SCALE GENOMIC DNA]</scope>
    <source>
        <strain evidence="1">UBA9956</strain>
    </source>
</reference>
<name>A0A350H815_UNCW3</name>
<protein>
    <submittedName>
        <fullName evidence="1">AAA family ATPase</fullName>
    </submittedName>
</protein>
<dbReference type="InterPro" id="IPR052026">
    <property type="entry name" value="ExeA_AAA_ATPase_DNA-bind"/>
</dbReference>
<dbReference type="Proteomes" id="UP000264062">
    <property type="component" value="Unassembled WGS sequence"/>
</dbReference>
<accession>A0A350H815</accession>
<sequence>MDYNTYFGFKSAPFSSSPDDRFYYNSPFHSKAILKLLHVVDQGRGLAVLIGDIGTGKTTISRRLLDYFSSKPNEYEVALLVIIHSEINAGWL</sequence>
<comment type="caution">
    <text evidence="1">The sequence shown here is derived from an EMBL/GenBank/DDBJ whole genome shotgun (WGS) entry which is preliminary data.</text>
</comment>
<dbReference type="PANTHER" id="PTHR35894:SF1">
    <property type="entry name" value="PHOSPHORIBULOKINASE _ URIDINE KINASE FAMILY"/>
    <property type="match status" value="1"/>
</dbReference>
<feature type="non-terminal residue" evidence="1">
    <location>
        <position position="92"/>
    </location>
</feature>
<evidence type="ECO:0000313" key="1">
    <source>
        <dbReference type="EMBL" id="HAV91681.1"/>
    </source>
</evidence>
<gene>
    <name evidence="1" type="ORF">DCW38_00650</name>
</gene>
<dbReference type="EMBL" id="DMZY01000022">
    <property type="protein sequence ID" value="HAV91681.1"/>
    <property type="molecule type" value="Genomic_DNA"/>
</dbReference>
<dbReference type="InterPro" id="IPR027417">
    <property type="entry name" value="P-loop_NTPase"/>
</dbReference>
<proteinExistence type="predicted"/>
<evidence type="ECO:0000313" key="2">
    <source>
        <dbReference type="Proteomes" id="UP000264062"/>
    </source>
</evidence>
<dbReference type="AlphaFoldDB" id="A0A350H815"/>
<dbReference type="SUPFAM" id="SSF52540">
    <property type="entry name" value="P-loop containing nucleoside triphosphate hydrolases"/>
    <property type="match status" value="1"/>
</dbReference>
<dbReference type="PANTHER" id="PTHR35894">
    <property type="entry name" value="GENERAL SECRETION PATHWAY PROTEIN A-RELATED"/>
    <property type="match status" value="1"/>
</dbReference>
<organism evidence="1 2">
    <name type="scientific">candidate division WOR-3 bacterium</name>
    <dbReference type="NCBI Taxonomy" id="2052148"/>
    <lineage>
        <taxon>Bacteria</taxon>
        <taxon>Bacteria division WOR-3</taxon>
    </lineage>
</organism>